<keyword evidence="3" id="KW-1185">Reference proteome</keyword>
<dbReference type="SUPFAM" id="SSF53448">
    <property type="entry name" value="Nucleotide-diphospho-sugar transferases"/>
    <property type="match status" value="1"/>
</dbReference>
<dbReference type="Proteomes" id="UP000053372">
    <property type="component" value="Unassembled WGS sequence"/>
</dbReference>
<dbReference type="OrthoDB" id="9816113at2"/>
<name>A0A0V7ZXI0_9CYAN</name>
<reference evidence="2 3" key="1">
    <citation type="journal article" date="2015" name="Genome Announc.">
        <title>Draft Genome of the Euendolithic (true boring) Cyanobacterium Mastigocoleus testarum strain BC008.</title>
        <authorList>
            <person name="Guida B.S."/>
            <person name="Garcia-Pichel F."/>
        </authorList>
    </citation>
    <scope>NUCLEOTIDE SEQUENCE [LARGE SCALE GENOMIC DNA]</scope>
    <source>
        <strain evidence="2 3">BC008</strain>
    </source>
</reference>
<accession>A0A0V7ZXI0</accession>
<dbReference type="InterPro" id="IPR002654">
    <property type="entry name" value="Glyco_trans_25"/>
</dbReference>
<feature type="domain" description="Glycosyl transferase family 25" evidence="1">
    <location>
        <begin position="62"/>
        <end position="117"/>
    </location>
</feature>
<dbReference type="EMBL" id="LMTZ01000040">
    <property type="protein sequence ID" value="KST68966.1"/>
    <property type="molecule type" value="Genomic_DNA"/>
</dbReference>
<comment type="caution">
    <text evidence="2">The sequence shown here is derived from an EMBL/GenBank/DDBJ whole genome shotgun (WGS) entry which is preliminary data.</text>
</comment>
<proteinExistence type="predicted"/>
<sequence length="248" mass="28528">MKFIDFFERAYVINLPERVDRRKGMEKELKRFEMSFEPGKIELFSAIRPDSAGPFKSIGYRGVFLSHLSILKQARELKLDNVLVMEDDLEFSENFCEYEESLIEQLQKTNWDIVQFGYFPEKNSELPTGSKLATYQPFTGDLIGTHFYAVNSKVFDKLIGFFETLLERPAGHPEGGPMSPDGVLNIFSRQNQDTVRLIPTPSFGGQRSSRSDCHTDLKWFDNLPISRQLVTVARDLGLVQKMKNILKK</sequence>
<dbReference type="RefSeq" id="WP_027845450.1">
    <property type="nucleotide sequence ID" value="NZ_LMTZ01000040.1"/>
</dbReference>
<dbReference type="InterPro" id="IPR029044">
    <property type="entry name" value="Nucleotide-diphossugar_trans"/>
</dbReference>
<evidence type="ECO:0000313" key="3">
    <source>
        <dbReference type="Proteomes" id="UP000053372"/>
    </source>
</evidence>
<protein>
    <submittedName>
        <fullName evidence="2">Glycosyl transferase</fullName>
    </submittedName>
</protein>
<dbReference type="CDD" id="cd06532">
    <property type="entry name" value="Glyco_transf_25"/>
    <property type="match status" value="1"/>
</dbReference>
<dbReference type="GO" id="GO:0016740">
    <property type="term" value="F:transferase activity"/>
    <property type="evidence" value="ECO:0007669"/>
    <property type="project" value="UniProtKB-KW"/>
</dbReference>
<dbReference type="Pfam" id="PF01755">
    <property type="entry name" value="Glyco_transf_25"/>
    <property type="match status" value="1"/>
</dbReference>
<gene>
    <name evidence="2" type="ORF">BC008_02500</name>
</gene>
<keyword evidence="2" id="KW-0808">Transferase</keyword>
<organism evidence="2 3">
    <name type="scientific">Mastigocoleus testarum BC008</name>
    <dbReference type="NCBI Taxonomy" id="371196"/>
    <lineage>
        <taxon>Bacteria</taxon>
        <taxon>Bacillati</taxon>
        <taxon>Cyanobacteriota</taxon>
        <taxon>Cyanophyceae</taxon>
        <taxon>Nostocales</taxon>
        <taxon>Hapalosiphonaceae</taxon>
        <taxon>Mastigocoleus</taxon>
    </lineage>
</organism>
<evidence type="ECO:0000313" key="2">
    <source>
        <dbReference type="EMBL" id="KST68966.1"/>
    </source>
</evidence>
<dbReference type="AlphaFoldDB" id="A0A0V7ZXI0"/>
<evidence type="ECO:0000259" key="1">
    <source>
        <dbReference type="Pfam" id="PF01755"/>
    </source>
</evidence>